<name>A0A0R1GYN0_9LACO</name>
<reference evidence="6 7" key="1">
    <citation type="journal article" date="2015" name="Genome Announc.">
        <title>Expanding the biotechnology potential of lactobacilli through comparative genomics of 213 strains and associated genera.</title>
        <authorList>
            <person name="Sun Z."/>
            <person name="Harris H.M."/>
            <person name="McCann A."/>
            <person name="Guo C."/>
            <person name="Argimon S."/>
            <person name="Zhang W."/>
            <person name="Yang X."/>
            <person name="Jeffery I.B."/>
            <person name="Cooney J.C."/>
            <person name="Kagawa T.F."/>
            <person name="Liu W."/>
            <person name="Song Y."/>
            <person name="Salvetti E."/>
            <person name="Wrobel A."/>
            <person name="Rasinkangas P."/>
            <person name="Parkhill J."/>
            <person name="Rea M.C."/>
            <person name="O'Sullivan O."/>
            <person name="Ritari J."/>
            <person name="Douillard F.P."/>
            <person name="Paul Ross R."/>
            <person name="Yang R."/>
            <person name="Briner A.E."/>
            <person name="Felis G.E."/>
            <person name="de Vos W.M."/>
            <person name="Barrangou R."/>
            <person name="Klaenhammer T.R."/>
            <person name="Caufield P.W."/>
            <person name="Cui Y."/>
            <person name="Zhang H."/>
            <person name="O'Toole P.W."/>
        </authorList>
    </citation>
    <scope>NUCLEOTIDE SEQUENCE [LARGE SCALE GENOMIC DNA]</scope>
    <source>
        <strain evidence="6 7">DSM 20534</strain>
    </source>
</reference>
<dbReference type="InterPro" id="IPR027417">
    <property type="entry name" value="P-loop_NTPase"/>
</dbReference>
<dbReference type="InterPro" id="IPR003439">
    <property type="entry name" value="ABC_transporter-like_ATP-bd"/>
</dbReference>
<dbReference type="AlphaFoldDB" id="A0A0R1GYN0"/>
<dbReference type="PROSITE" id="PS00211">
    <property type="entry name" value="ABC_TRANSPORTER_1"/>
    <property type="match status" value="1"/>
</dbReference>
<dbReference type="SUPFAM" id="SSF52540">
    <property type="entry name" value="P-loop containing nucleoside triphosphate hydrolases"/>
    <property type="match status" value="1"/>
</dbReference>
<evidence type="ECO:0000256" key="2">
    <source>
        <dbReference type="ARBA" id="ARBA00022448"/>
    </source>
</evidence>
<proteinExistence type="inferred from homology"/>
<evidence type="ECO:0000256" key="3">
    <source>
        <dbReference type="ARBA" id="ARBA00022741"/>
    </source>
</evidence>
<dbReference type="PROSITE" id="PS50893">
    <property type="entry name" value="ABC_TRANSPORTER_2"/>
    <property type="match status" value="1"/>
</dbReference>
<comment type="similarity">
    <text evidence="1">Belongs to the ABC transporter superfamily.</text>
</comment>
<protein>
    <submittedName>
        <fullName evidence="6">Aunorubicin resistance ABC superfamily ATP binding cassette transporter efflux permease</fullName>
    </submittedName>
</protein>
<feature type="domain" description="ABC transporter" evidence="5">
    <location>
        <begin position="4"/>
        <end position="232"/>
    </location>
</feature>
<keyword evidence="3" id="KW-0547">Nucleotide-binding</keyword>
<evidence type="ECO:0000313" key="7">
    <source>
        <dbReference type="Proteomes" id="UP000050909"/>
    </source>
</evidence>
<evidence type="ECO:0000256" key="4">
    <source>
        <dbReference type="ARBA" id="ARBA00022840"/>
    </source>
</evidence>
<accession>A0A0R1GYN0</accession>
<dbReference type="GO" id="GO:0016887">
    <property type="term" value="F:ATP hydrolysis activity"/>
    <property type="evidence" value="ECO:0007669"/>
    <property type="project" value="InterPro"/>
</dbReference>
<dbReference type="PATRIC" id="fig|1423722.3.peg.575"/>
<dbReference type="InterPro" id="IPR050763">
    <property type="entry name" value="ABC_transporter_ATP-binding"/>
</dbReference>
<dbReference type="GO" id="GO:0005524">
    <property type="term" value="F:ATP binding"/>
    <property type="evidence" value="ECO:0007669"/>
    <property type="project" value="UniProtKB-KW"/>
</dbReference>
<dbReference type="EMBL" id="AZCV01000001">
    <property type="protein sequence ID" value="KRK38873.1"/>
    <property type="molecule type" value="Genomic_DNA"/>
</dbReference>
<keyword evidence="2" id="KW-0813">Transport</keyword>
<evidence type="ECO:0000256" key="1">
    <source>
        <dbReference type="ARBA" id="ARBA00005417"/>
    </source>
</evidence>
<evidence type="ECO:0000259" key="5">
    <source>
        <dbReference type="PROSITE" id="PS50893"/>
    </source>
</evidence>
<dbReference type="InterPro" id="IPR003593">
    <property type="entry name" value="AAA+_ATPase"/>
</dbReference>
<gene>
    <name evidence="6" type="ORF">FC62_GL000565</name>
</gene>
<comment type="caution">
    <text evidence="6">The sequence shown here is derived from an EMBL/GenBank/DDBJ whole genome shotgun (WGS) entry which is preliminary data.</text>
</comment>
<sequence>MVAIKVENVTKSFGQLDVLQGVSLTVGRGEVFTLLGENGAGKTTLINILTTLSRQNSGRVRILGLDPQKKGNAIRRQISLNAQEATVDGEFTGYQNLRLVAKLRGVKDVSTEIERVARQLNLTDFLKRKVLTYSGGMRRRLDLAMSLIGDPQIIFLDEPTTGVDPKNRLALWQIITEMRDDGKTVFLTTQMLEEADRLSDHIAFINNGQIVRYGTPQEMKQLAQEKFVLSVQTEQLAETKKVLQNAKITFTGTTELQIEQQDAKRVLLTLSKHTITVLHFNQAEKNLESVFLDVTAKEEK</sequence>
<keyword evidence="7" id="KW-1185">Reference proteome</keyword>
<dbReference type="Proteomes" id="UP000050909">
    <property type="component" value="Unassembled WGS sequence"/>
</dbReference>
<dbReference type="PANTHER" id="PTHR42711">
    <property type="entry name" value="ABC TRANSPORTER ATP-BINDING PROTEIN"/>
    <property type="match status" value="1"/>
</dbReference>
<dbReference type="PANTHER" id="PTHR42711:SF5">
    <property type="entry name" value="ABC TRANSPORTER ATP-BINDING PROTEIN NATA"/>
    <property type="match status" value="1"/>
</dbReference>
<organism evidence="6 7">
    <name type="scientific">Amylolactobacillus amylotrophicus DSM 20534</name>
    <dbReference type="NCBI Taxonomy" id="1423722"/>
    <lineage>
        <taxon>Bacteria</taxon>
        <taxon>Bacillati</taxon>
        <taxon>Bacillota</taxon>
        <taxon>Bacilli</taxon>
        <taxon>Lactobacillales</taxon>
        <taxon>Lactobacillaceae</taxon>
        <taxon>Amylolactobacillus</taxon>
    </lineage>
</organism>
<evidence type="ECO:0000313" key="6">
    <source>
        <dbReference type="EMBL" id="KRK38873.1"/>
    </source>
</evidence>
<dbReference type="RefSeq" id="WP_056945931.1">
    <property type="nucleotide sequence ID" value="NZ_AZCV01000001.1"/>
</dbReference>
<dbReference type="SMART" id="SM00382">
    <property type="entry name" value="AAA"/>
    <property type="match status" value="1"/>
</dbReference>
<dbReference type="Gene3D" id="3.40.50.300">
    <property type="entry name" value="P-loop containing nucleotide triphosphate hydrolases"/>
    <property type="match status" value="1"/>
</dbReference>
<keyword evidence="4" id="KW-0067">ATP-binding</keyword>
<dbReference type="Pfam" id="PF00005">
    <property type="entry name" value="ABC_tran"/>
    <property type="match status" value="1"/>
</dbReference>
<dbReference type="InterPro" id="IPR017871">
    <property type="entry name" value="ABC_transporter-like_CS"/>
</dbReference>